<proteinExistence type="predicted"/>
<dbReference type="GO" id="GO:0005737">
    <property type="term" value="C:cytoplasm"/>
    <property type="evidence" value="ECO:0007669"/>
    <property type="project" value="InterPro"/>
</dbReference>
<comment type="subcellular location">
    <subcellularLocation>
        <location evidence="1">Secreted</location>
    </subcellularLocation>
</comment>
<feature type="domain" description="Insecticide toxin TcdB middle/C-terminal" evidence="4">
    <location>
        <begin position="861"/>
        <end position="1006"/>
    </location>
</feature>
<dbReference type="InterPro" id="IPR022045">
    <property type="entry name" value="TcdB_toxin_mid/N"/>
</dbReference>
<dbReference type="Pfam" id="PF12256">
    <property type="entry name" value="TcdB_toxin_midN"/>
    <property type="match status" value="1"/>
</dbReference>
<evidence type="ECO:0000259" key="5">
    <source>
        <dbReference type="Pfam" id="PF12256"/>
    </source>
</evidence>
<dbReference type="InterPro" id="IPR028994">
    <property type="entry name" value="Integrin_alpha_N"/>
</dbReference>
<dbReference type="EMBL" id="VSRO01000010">
    <property type="protein sequence ID" value="TYK56067.1"/>
    <property type="molecule type" value="Genomic_DNA"/>
</dbReference>
<evidence type="ECO:0000256" key="1">
    <source>
        <dbReference type="ARBA" id="ARBA00004613"/>
    </source>
</evidence>
<dbReference type="InterPro" id="IPR022044">
    <property type="entry name" value="TcdB_toxin_mid/C"/>
</dbReference>
<keyword evidence="3" id="KW-0843">Virulence</keyword>
<organism evidence="6 7">
    <name type="scientific">Pseudomonas synxantha</name>
    <dbReference type="NCBI Taxonomy" id="47883"/>
    <lineage>
        <taxon>Bacteria</taxon>
        <taxon>Pseudomonadati</taxon>
        <taxon>Pseudomonadota</taxon>
        <taxon>Gammaproteobacteria</taxon>
        <taxon>Pseudomonadales</taxon>
        <taxon>Pseudomonadaceae</taxon>
        <taxon>Pseudomonas</taxon>
    </lineage>
</organism>
<sequence>MSMQSSDFLQPAIPALPKGGGAIQGPGVSWGPVGSRGEACLDVPLPISPGRGFAPALSLGYRSSQGNGPFGLGWTLSAGAISRDTRKGIPAYGEDDRFVSPQGVELIPERDAHGEIHATACDQYNGLPLGEAHRVVRYVPIVEGRFDRIEHWSSSSDTAGFWLVQGADGCVHLFGKTLIARCTDPEDSRHVAQWLLQESLNPLGEQIYYHYKPEDQRAPITRDYRAQRYLARVCYGNLRHCEHLALWNTDVLAEKQWHFELLLDYGERHIELSQVPTYAEQQPWLSRNDPFCNYAYGFELGTQRLCRQVLMFHYFPDEPSMGADPVLTRRLLLEHTDRHAAGSCLNALHNQAYDAQGTASAWPPLELAYSAFKPVLEPARYQPFDGMAGVNDGQHYQLVDLRNDGLPGILHRTDKSWYYREPLRAARATGLDAVTYGPWQALPHIPVADTAQATRQALADLNGDGHLEWVVAQPGMSGFFTLDTQQQWSSFTPFAAIPQEFFHPHGQFADLMGSGRLDLVLIGNHSVRLYAHHQGEGYGAGLQVPYEHADEGLPTLSHTSTELVAFCDPLGSGQQHLVRIRHNEIRCWPNLGRGRFGKGFMFAALPFDYASFDAANIRLADLDGSGAVDLIYLQPEQLLILMNRAGSGLMPPVTLPWPDGVLHDATCQVSFADLQGLGCSSLILSVPHIKPRHWRFDFVRRKPYLLTATLNNMGAATQLSYRSSAQEWLDEKHQRQSSGKASVSSLPFPVPVVRHQRQTDQVSGNRLTQYFRYREACHDSVERRFIGFGLVLESDMPPSANTASGVLTKRWFNTLELSREGFYAGDRHAPVVGPTLLSQLETGRTLDTLIANPQASTWHQVRRALAGSLLREEVYAAADQPPNGVPYSVQQQRYLVRLISPSRKAGEPATLLPLLLESITCHYERQQDDPRCRHLLNLRWDTYASLVHSVVVDYARRKSATDAAPSGQPHEQQWWRAAHDPAQQAYYLNETLARFIHLDAPQRWRLQLPYQQRSNVLTLPRQAWPHGQIGYEQFVAEDASNPLRPGDQRQLGGLSVQHYCLAEHTTPLPPGTASFQALPAYVEVAELDAPALSVYQDPQITATLTEQHYRPMSAFLSAIAGQDDAMTLWSVGRGYNRYAQPEGFYRPRRHQASMSHAATQTEYDAYWLHVIKVQSADGCSTQADYDYRIGLPVTVTDAQRTRQYAQYDARGHLIATGLGGEEQGAPVGYDNWQSVTRALDSGPTQALADPATALNNAQSACFYDVFSWMGRIPPASVQGHWVSSGYLLPSGHIRASALSRINHLPSQQPHHQTLISLIKTARRVPVHAVVLHDDHWQGTPGEADRQIHVALAFSDGFGRVRQTQEQAQSGPAFEVDRAGTLSEGADQVEASRRWRISGRVEYDNRGGVARTWRPYFADRAGYIDDEAFNASRPSERQVHDALGRTVSVLNANGGLRRQTYWAWYTVSEDENDTEEDNPAD</sequence>
<dbReference type="Proteomes" id="UP000324029">
    <property type="component" value="Unassembled WGS sequence"/>
</dbReference>
<dbReference type="PRINTS" id="PR01341">
    <property type="entry name" value="SALSPVBPROT"/>
</dbReference>
<protein>
    <submittedName>
        <fullName evidence="6">Toxin</fullName>
    </submittedName>
</protein>
<gene>
    <name evidence="6" type="ORF">FXO26_20185</name>
</gene>
<dbReference type="Pfam" id="PF03534">
    <property type="entry name" value="SpvB"/>
    <property type="match status" value="1"/>
</dbReference>
<reference evidence="6 7" key="1">
    <citation type="submission" date="2019-08" db="EMBL/GenBank/DDBJ databases">
        <title>Subclass B2 metallo-beta lactamase from Pseudomonas synxantha.</title>
        <authorList>
            <person name="Poirel L."/>
            <person name="Palmieri M."/>
            <person name="Masseron A."/>
            <person name="Perreten V."/>
            <person name="Nordman P."/>
        </authorList>
    </citation>
    <scope>NUCLEOTIDE SEQUENCE [LARGE SCALE GENOMIC DNA]</scope>
    <source>
        <strain evidence="6 7">MCP106</strain>
    </source>
</reference>
<dbReference type="Pfam" id="PF12255">
    <property type="entry name" value="TcdB_toxin_midC"/>
    <property type="match status" value="1"/>
</dbReference>
<name>A0A5D3G4U1_9PSED</name>
<dbReference type="RefSeq" id="WP_148853900.1">
    <property type="nucleotide sequence ID" value="NZ_VSRO01000010.1"/>
</dbReference>
<dbReference type="InterPro" id="IPR003284">
    <property type="entry name" value="Sal_SpvB"/>
</dbReference>
<evidence type="ECO:0000256" key="2">
    <source>
        <dbReference type="ARBA" id="ARBA00022525"/>
    </source>
</evidence>
<evidence type="ECO:0000313" key="6">
    <source>
        <dbReference type="EMBL" id="TYK56067.1"/>
    </source>
</evidence>
<evidence type="ECO:0000313" key="7">
    <source>
        <dbReference type="Proteomes" id="UP000324029"/>
    </source>
</evidence>
<evidence type="ECO:0000256" key="3">
    <source>
        <dbReference type="ARBA" id="ARBA00023026"/>
    </source>
</evidence>
<feature type="domain" description="Insecticide toxin TcdB middle/N-terminal" evidence="5">
    <location>
        <begin position="665"/>
        <end position="812"/>
    </location>
</feature>
<reference evidence="6 7" key="2">
    <citation type="submission" date="2019-08" db="EMBL/GenBank/DDBJ databases">
        <authorList>
            <person name="Brilhante M."/>
            <person name="Perreten V."/>
        </authorList>
    </citation>
    <scope>NUCLEOTIDE SEQUENCE [LARGE SCALE GENOMIC DNA]</scope>
    <source>
        <strain evidence="6 7">MCP106</strain>
    </source>
</reference>
<accession>A0A5D3G4U1</accession>
<dbReference type="GO" id="GO:0005576">
    <property type="term" value="C:extracellular region"/>
    <property type="evidence" value="ECO:0007669"/>
    <property type="project" value="UniProtKB-SubCell"/>
</dbReference>
<dbReference type="SUPFAM" id="SSF69318">
    <property type="entry name" value="Integrin alpha N-terminal domain"/>
    <property type="match status" value="1"/>
</dbReference>
<evidence type="ECO:0000259" key="4">
    <source>
        <dbReference type="Pfam" id="PF12255"/>
    </source>
</evidence>
<keyword evidence="2" id="KW-0964">Secreted</keyword>
<comment type="caution">
    <text evidence="6">The sequence shown here is derived from an EMBL/GenBank/DDBJ whole genome shotgun (WGS) entry which is preliminary data.</text>
</comment>